<dbReference type="GO" id="GO:0016020">
    <property type="term" value="C:membrane"/>
    <property type="evidence" value="ECO:0007669"/>
    <property type="project" value="UniProtKB-SubCell"/>
</dbReference>
<evidence type="ECO:0000256" key="4">
    <source>
        <dbReference type="ARBA" id="ARBA00023136"/>
    </source>
</evidence>
<evidence type="ECO:0000259" key="6">
    <source>
        <dbReference type="PROSITE" id="PS50262"/>
    </source>
</evidence>
<feature type="domain" description="G-protein coupled receptors family 1 profile" evidence="6">
    <location>
        <begin position="42"/>
        <end position="304"/>
    </location>
</feature>
<dbReference type="Gene3D" id="1.20.1070.10">
    <property type="entry name" value="Rhodopsin 7-helix transmembrane proteins"/>
    <property type="match status" value="1"/>
</dbReference>
<feature type="transmembrane region" description="Helical" evidence="5">
    <location>
        <begin position="301"/>
        <end position="320"/>
    </location>
</feature>
<sequence length="344" mass="38368">MESYVMKTATSNDDQLIALLTNTAIAVSRYGILVLVILGAVGNTLNIIVFSQRKLRSSPCTVYFLTSACIDLILTLTIALPRVLLTYNLDYSAIIGVLCKMRQFTYYSFSSLSVWMTALTTVDRFLISSPLATRRQMSSFRNTYGLIIASCILLTLIFGNLLYCAAIASNGVIIECSIFSGLCGYYNQIARVLTTLFIPETVIVIFSVGMIRNLRSLKAVPNMISNGEHTLGRIRKIDKELFKLMICQIVMLTISFLPLGVQRLYALITTNVPKSTLHTTIDGLTDEITSMTARFDNSLSFYVYLFAGGVLFRETILQWFRRIKGRQTIMPMTATAGFTRATIN</sequence>
<name>A0A819UD06_9BILA</name>
<evidence type="ECO:0000256" key="2">
    <source>
        <dbReference type="ARBA" id="ARBA00022692"/>
    </source>
</evidence>
<dbReference type="AlphaFoldDB" id="A0A819UD06"/>
<comment type="caution">
    <text evidence="10">The sequence shown here is derived from an EMBL/GenBank/DDBJ whole genome shotgun (WGS) entry which is preliminary data.</text>
</comment>
<feature type="transmembrane region" description="Helical" evidence="5">
    <location>
        <begin position="30"/>
        <end position="50"/>
    </location>
</feature>
<dbReference type="EMBL" id="CAJNRF010010477">
    <property type="protein sequence ID" value="CAF2121265.1"/>
    <property type="molecule type" value="Genomic_DNA"/>
</dbReference>
<feature type="transmembrane region" description="Helical" evidence="5">
    <location>
        <begin position="188"/>
        <end position="208"/>
    </location>
</feature>
<dbReference type="InterPro" id="IPR017452">
    <property type="entry name" value="GPCR_Rhodpsn_7TM"/>
</dbReference>
<reference evidence="10" key="1">
    <citation type="submission" date="2021-02" db="EMBL/GenBank/DDBJ databases">
        <authorList>
            <person name="Nowell W R."/>
        </authorList>
    </citation>
    <scope>NUCLEOTIDE SEQUENCE</scope>
</reference>
<dbReference type="SUPFAM" id="SSF81321">
    <property type="entry name" value="Family A G protein-coupled receptor-like"/>
    <property type="match status" value="1"/>
</dbReference>
<dbReference type="Proteomes" id="UP000663866">
    <property type="component" value="Unassembled WGS sequence"/>
</dbReference>
<dbReference type="InterPro" id="IPR052954">
    <property type="entry name" value="GPCR-Ligand_Int"/>
</dbReference>
<evidence type="ECO:0000313" key="12">
    <source>
        <dbReference type="Proteomes" id="UP000663866"/>
    </source>
</evidence>
<evidence type="ECO:0000313" key="9">
    <source>
        <dbReference type="EMBL" id="CAF4081399.1"/>
    </source>
</evidence>
<feature type="transmembrane region" description="Helical" evidence="5">
    <location>
        <begin position="104"/>
        <end position="122"/>
    </location>
</feature>
<proteinExistence type="predicted"/>
<protein>
    <recommendedName>
        <fullName evidence="6">G-protein coupled receptors family 1 profile domain-containing protein</fullName>
    </recommendedName>
</protein>
<keyword evidence="2 5" id="KW-0812">Transmembrane</keyword>
<dbReference type="InterPro" id="IPR000276">
    <property type="entry name" value="GPCR_Rhodpsn"/>
</dbReference>
<feature type="transmembrane region" description="Helical" evidence="5">
    <location>
        <begin position="143"/>
        <end position="168"/>
    </location>
</feature>
<feature type="transmembrane region" description="Helical" evidence="5">
    <location>
        <begin position="62"/>
        <end position="84"/>
    </location>
</feature>
<evidence type="ECO:0000313" key="10">
    <source>
        <dbReference type="EMBL" id="CAF4093429.1"/>
    </source>
</evidence>
<evidence type="ECO:0000313" key="8">
    <source>
        <dbReference type="EMBL" id="CAF2121265.1"/>
    </source>
</evidence>
<dbReference type="PANTHER" id="PTHR46641:SF8">
    <property type="entry name" value="G-PROTEIN COUPLED RECEPTORS FAMILY 1 PROFILE DOMAIN-CONTAINING PROTEIN"/>
    <property type="match status" value="1"/>
</dbReference>
<evidence type="ECO:0000256" key="3">
    <source>
        <dbReference type="ARBA" id="ARBA00022989"/>
    </source>
</evidence>
<dbReference type="EMBL" id="CAJNRG010000021">
    <property type="protein sequence ID" value="CAF1942279.1"/>
    <property type="molecule type" value="Genomic_DNA"/>
</dbReference>
<gene>
    <name evidence="9" type="ORF">OVN521_LOCUS19795</name>
    <name evidence="10" type="ORF">UXM345_LOCUS21811</name>
    <name evidence="8" type="ORF">WKI299_LOCUS24458</name>
    <name evidence="7" type="ORF">XDN619_LOCUS430</name>
</gene>
<evidence type="ECO:0000313" key="11">
    <source>
        <dbReference type="Proteomes" id="UP000663842"/>
    </source>
</evidence>
<dbReference type="PROSITE" id="PS50262">
    <property type="entry name" value="G_PROTEIN_RECEP_F1_2"/>
    <property type="match status" value="1"/>
</dbReference>
<evidence type="ECO:0000256" key="5">
    <source>
        <dbReference type="SAM" id="Phobius"/>
    </source>
</evidence>
<organism evidence="10 11">
    <name type="scientific">Rotaria magnacalcarata</name>
    <dbReference type="NCBI Taxonomy" id="392030"/>
    <lineage>
        <taxon>Eukaryota</taxon>
        <taxon>Metazoa</taxon>
        <taxon>Spiralia</taxon>
        <taxon>Gnathifera</taxon>
        <taxon>Rotifera</taxon>
        <taxon>Eurotatoria</taxon>
        <taxon>Bdelloidea</taxon>
        <taxon>Philodinida</taxon>
        <taxon>Philodinidae</taxon>
        <taxon>Rotaria</taxon>
    </lineage>
</organism>
<dbReference type="Proteomes" id="UP000663842">
    <property type="component" value="Unassembled WGS sequence"/>
</dbReference>
<feature type="transmembrane region" description="Helical" evidence="5">
    <location>
        <begin position="241"/>
        <end position="261"/>
    </location>
</feature>
<keyword evidence="12" id="KW-1185">Reference proteome</keyword>
<keyword evidence="3 5" id="KW-1133">Transmembrane helix</keyword>
<evidence type="ECO:0000313" key="7">
    <source>
        <dbReference type="EMBL" id="CAF1942279.1"/>
    </source>
</evidence>
<keyword evidence="4 5" id="KW-0472">Membrane</keyword>
<dbReference type="PANTHER" id="PTHR46641">
    <property type="entry name" value="FMRFAMIDE RECEPTOR-RELATED"/>
    <property type="match status" value="1"/>
</dbReference>
<comment type="subcellular location">
    <subcellularLocation>
        <location evidence="1">Membrane</location>
    </subcellularLocation>
</comment>
<dbReference type="Proteomes" id="UP000663856">
    <property type="component" value="Unassembled WGS sequence"/>
</dbReference>
<accession>A0A819UD06</accession>
<dbReference type="Proteomes" id="UP000663887">
    <property type="component" value="Unassembled WGS sequence"/>
</dbReference>
<dbReference type="EMBL" id="CAJOBF010003483">
    <property type="protein sequence ID" value="CAF4093429.1"/>
    <property type="molecule type" value="Genomic_DNA"/>
</dbReference>
<evidence type="ECO:0000256" key="1">
    <source>
        <dbReference type="ARBA" id="ARBA00004370"/>
    </source>
</evidence>
<dbReference type="GO" id="GO:0004930">
    <property type="term" value="F:G protein-coupled receptor activity"/>
    <property type="evidence" value="ECO:0007669"/>
    <property type="project" value="InterPro"/>
</dbReference>
<dbReference type="EMBL" id="CAJOBG010003801">
    <property type="protein sequence ID" value="CAF4081399.1"/>
    <property type="molecule type" value="Genomic_DNA"/>
</dbReference>
<dbReference type="Pfam" id="PF00001">
    <property type="entry name" value="7tm_1"/>
    <property type="match status" value="1"/>
</dbReference>